<keyword evidence="3" id="KW-1185">Reference proteome</keyword>
<comment type="caution">
    <text evidence="2">The sequence shown here is derived from an EMBL/GenBank/DDBJ whole genome shotgun (WGS) entry which is preliminary data.</text>
</comment>
<dbReference type="EMBL" id="JAAXOO010000004">
    <property type="protein sequence ID" value="NKY34740.1"/>
    <property type="molecule type" value="Genomic_DNA"/>
</dbReference>
<proteinExistence type="predicted"/>
<sequence>MSTRDDIEVFLDEYQSTLSAFDAERTAALWGTPGTIVSDDFVGALHSREEMARGLAQAHPMYQMLGLSRVDHTLLEFAELTSVLVRVRVRWNFYDGDDVLLTDSDYEYLLRCDDEGWRTYVAVAIDEAAKLARVAADRGIRLPGM</sequence>
<accession>A0A846XJA3</accession>
<gene>
    <name evidence="2" type="ORF">HGA13_16900</name>
</gene>
<dbReference type="Proteomes" id="UP000565715">
    <property type="component" value="Unassembled WGS sequence"/>
</dbReference>
<dbReference type="InterPro" id="IPR037401">
    <property type="entry name" value="SnoaL-like"/>
</dbReference>
<evidence type="ECO:0000313" key="2">
    <source>
        <dbReference type="EMBL" id="NKY34740.1"/>
    </source>
</evidence>
<reference evidence="2 3" key="1">
    <citation type="submission" date="2020-04" db="EMBL/GenBank/DDBJ databases">
        <title>MicrobeNet Type strains.</title>
        <authorList>
            <person name="Nicholson A.C."/>
        </authorList>
    </citation>
    <scope>NUCLEOTIDE SEQUENCE [LARGE SCALE GENOMIC DNA]</scope>
    <source>
        <strain evidence="2 3">DSM 45078</strain>
    </source>
</reference>
<name>A0A846XJA3_9NOCA</name>
<feature type="domain" description="SnoaL-like" evidence="1">
    <location>
        <begin position="3"/>
        <end position="119"/>
    </location>
</feature>
<evidence type="ECO:0000259" key="1">
    <source>
        <dbReference type="Pfam" id="PF13577"/>
    </source>
</evidence>
<dbReference type="AlphaFoldDB" id="A0A846XJA3"/>
<dbReference type="SUPFAM" id="SSF54427">
    <property type="entry name" value="NTF2-like"/>
    <property type="match status" value="1"/>
</dbReference>
<dbReference type="InterPro" id="IPR032710">
    <property type="entry name" value="NTF2-like_dom_sf"/>
</dbReference>
<dbReference type="Pfam" id="PF13577">
    <property type="entry name" value="SnoaL_4"/>
    <property type="match status" value="1"/>
</dbReference>
<dbReference type="Gene3D" id="3.10.450.50">
    <property type="match status" value="1"/>
</dbReference>
<dbReference type="RefSeq" id="WP_068046261.1">
    <property type="nucleotide sequence ID" value="NZ_JAAXOO010000004.1"/>
</dbReference>
<evidence type="ECO:0000313" key="3">
    <source>
        <dbReference type="Proteomes" id="UP000565715"/>
    </source>
</evidence>
<organism evidence="2 3">
    <name type="scientific">Nocardia speluncae</name>
    <dbReference type="NCBI Taxonomy" id="419477"/>
    <lineage>
        <taxon>Bacteria</taxon>
        <taxon>Bacillati</taxon>
        <taxon>Actinomycetota</taxon>
        <taxon>Actinomycetes</taxon>
        <taxon>Mycobacteriales</taxon>
        <taxon>Nocardiaceae</taxon>
        <taxon>Nocardia</taxon>
    </lineage>
</organism>
<protein>
    <recommendedName>
        <fullName evidence="1">SnoaL-like domain-containing protein</fullName>
    </recommendedName>
</protein>